<dbReference type="RefSeq" id="WP_013758524.1">
    <property type="nucleotide sequence ID" value="NC_015500.1"/>
</dbReference>
<dbReference type="SUPFAM" id="SSF52283">
    <property type="entry name" value="Formate/glycerate dehydrogenase catalytic domain-like"/>
    <property type="match status" value="1"/>
</dbReference>
<evidence type="ECO:0000313" key="7">
    <source>
        <dbReference type="EMBL" id="AEE16819.1"/>
    </source>
</evidence>
<dbReference type="Proteomes" id="UP000006546">
    <property type="component" value="Chromosome"/>
</dbReference>
<dbReference type="PANTHER" id="PTHR43761:SF1">
    <property type="entry name" value="D-ISOMER SPECIFIC 2-HYDROXYACID DEHYDROGENASE CATALYTIC DOMAIN-CONTAINING PROTEIN-RELATED"/>
    <property type="match status" value="1"/>
</dbReference>
<dbReference type="Gene3D" id="3.40.50.720">
    <property type="entry name" value="NAD(P)-binding Rossmann-like Domain"/>
    <property type="match status" value="2"/>
</dbReference>
<comment type="similarity">
    <text evidence="1 4">Belongs to the D-isomer specific 2-hydroxyacid dehydrogenase family.</text>
</comment>
<dbReference type="eggNOG" id="COG1052">
    <property type="taxonomic scope" value="Bacteria"/>
</dbReference>
<dbReference type="EMBL" id="CP002696">
    <property type="protein sequence ID" value="AEE16819.1"/>
    <property type="molecule type" value="Genomic_DNA"/>
</dbReference>
<dbReference type="STRING" id="906968.Trebr_1395"/>
<gene>
    <name evidence="7" type="ordered locus">Trebr_1395</name>
</gene>
<protein>
    <submittedName>
        <fullName evidence="7">Phosphoglycerate dehydrogenase</fullName>
        <ecNumber evidence="7">1.1.1.95</ecNumber>
    </submittedName>
</protein>
<dbReference type="PANTHER" id="PTHR43761">
    <property type="entry name" value="D-ISOMER SPECIFIC 2-HYDROXYACID DEHYDROGENASE FAMILY PROTEIN (AFU_ORTHOLOGUE AFUA_1G13630)"/>
    <property type="match status" value="1"/>
</dbReference>
<organism evidence="7 8">
    <name type="scientific">Treponema brennaborense (strain DSM 12168 / CIP 105900 / DD5/3)</name>
    <dbReference type="NCBI Taxonomy" id="906968"/>
    <lineage>
        <taxon>Bacteria</taxon>
        <taxon>Pseudomonadati</taxon>
        <taxon>Spirochaetota</taxon>
        <taxon>Spirochaetia</taxon>
        <taxon>Spirochaetales</taxon>
        <taxon>Treponemataceae</taxon>
        <taxon>Treponema</taxon>
    </lineage>
</organism>
<keyword evidence="8" id="KW-1185">Reference proteome</keyword>
<dbReference type="Pfam" id="PF02826">
    <property type="entry name" value="2-Hacid_dh_C"/>
    <property type="match status" value="1"/>
</dbReference>
<name>F4LN54_TREBD</name>
<accession>F4LN54</accession>
<evidence type="ECO:0000259" key="5">
    <source>
        <dbReference type="Pfam" id="PF00389"/>
    </source>
</evidence>
<evidence type="ECO:0000256" key="3">
    <source>
        <dbReference type="ARBA" id="ARBA00023027"/>
    </source>
</evidence>
<dbReference type="EC" id="1.1.1.95" evidence="7"/>
<dbReference type="OrthoDB" id="9805416at2"/>
<dbReference type="KEGG" id="tbe:Trebr_1395"/>
<dbReference type="InterPro" id="IPR006140">
    <property type="entry name" value="D-isomer_DH_NAD-bd"/>
</dbReference>
<dbReference type="GO" id="GO:0004617">
    <property type="term" value="F:phosphoglycerate dehydrogenase activity"/>
    <property type="evidence" value="ECO:0007669"/>
    <property type="project" value="UniProtKB-EC"/>
</dbReference>
<reference evidence="8" key="1">
    <citation type="submission" date="2011-04" db="EMBL/GenBank/DDBJ databases">
        <title>The complete genome of Treponema brennaborense DSM 12168.</title>
        <authorList>
            <person name="Lucas S."/>
            <person name="Han J."/>
            <person name="Lapidus A."/>
            <person name="Bruce D."/>
            <person name="Goodwin L."/>
            <person name="Pitluck S."/>
            <person name="Peters L."/>
            <person name="Kyrpides N."/>
            <person name="Mavromatis K."/>
            <person name="Ivanova N."/>
            <person name="Mikhailova N."/>
            <person name="Pagani I."/>
            <person name="Teshima H."/>
            <person name="Detter J.C."/>
            <person name="Tapia R."/>
            <person name="Han C."/>
            <person name="Land M."/>
            <person name="Hauser L."/>
            <person name="Markowitz V."/>
            <person name="Cheng J.-F."/>
            <person name="Hugenholtz P."/>
            <person name="Woyke T."/>
            <person name="Wu D."/>
            <person name="Gronow S."/>
            <person name="Wellnitz S."/>
            <person name="Brambilla E."/>
            <person name="Klenk H.-P."/>
            <person name="Eisen J.A."/>
        </authorList>
    </citation>
    <scope>NUCLEOTIDE SEQUENCE [LARGE SCALE GENOMIC DNA]</scope>
    <source>
        <strain evidence="8">DSM 12168 / CIP 105900 / DD5/3</strain>
    </source>
</reference>
<feature type="domain" description="D-isomer specific 2-hydroxyacid dehydrogenase catalytic" evidence="5">
    <location>
        <begin position="26"/>
        <end position="313"/>
    </location>
</feature>
<keyword evidence="2 4" id="KW-0560">Oxidoreductase</keyword>
<evidence type="ECO:0000256" key="4">
    <source>
        <dbReference type="RuleBase" id="RU003719"/>
    </source>
</evidence>
<evidence type="ECO:0000256" key="2">
    <source>
        <dbReference type="ARBA" id="ARBA00023002"/>
    </source>
</evidence>
<dbReference type="AlphaFoldDB" id="F4LN54"/>
<proteinExistence type="inferred from homology"/>
<evidence type="ECO:0000313" key="8">
    <source>
        <dbReference type="Proteomes" id="UP000006546"/>
    </source>
</evidence>
<evidence type="ECO:0000256" key="1">
    <source>
        <dbReference type="ARBA" id="ARBA00005854"/>
    </source>
</evidence>
<sequence length="315" mass="34085">MDIVFLDSHAINPDGLSWDDFSALGSCTFYDRTPPDQVVGRIGNAQAVIINKTILTEEIFRACPSLSYVGILATGYNVVDVAAAAKHGVTVTNVPSYSTSAVAQHVFAFIGEFASSVAVHNDSVHAGDWCANPDFCYWKKPLIELDGKTLGIYGFGNIGRRVARIAAAYGMNVLCTTRSARTCGGITFVPQETLFTESDFLSLHAPLTDQTAELIRAETLAQMKRGAYLINTARGGLVREADVREALESGRLAGYAADVVSEEPMKKDNPLLHAPNCIITPHIAWAPRETRQRLIRIAAENLAAFINGTPVNTVR</sequence>
<keyword evidence="3" id="KW-0520">NAD</keyword>
<dbReference type="CDD" id="cd12162">
    <property type="entry name" value="2-Hacid_dh_4"/>
    <property type="match status" value="1"/>
</dbReference>
<dbReference type="GO" id="GO:0051287">
    <property type="term" value="F:NAD binding"/>
    <property type="evidence" value="ECO:0007669"/>
    <property type="project" value="InterPro"/>
</dbReference>
<dbReference type="InterPro" id="IPR050418">
    <property type="entry name" value="D-iso_2-hydroxyacid_DH_PdxB"/>
</dbReference>
<dbReference type="SUPFAM" id="SSF51735">
    <property type="entry name" value="NAD(P)-binding Rossmann-fold domains"/>
    <property type="match status" value="1"/>
</dbReference>
<dbReference type="InterPro" id="IPR006139">
    <property type="entry name" value="D-isomer_2_OHA_DH_cat_dom"/>
</dbReference>
<feature type="domain" description="D-isomer specific 2-hydroxyacid dehydrogenase NAD-binding" evidence="6">
    <location>
        <begin position="113"/>
        <end position="284"/>
    </location>
</feature>
<dbReference type="HOGENOM" id="CLU_019796_1_3_12"/>
<dbReference type="InterPro" id="IPR036291">
    <property type="entry name" value="NAD(P)-bd_dom_sf"/>
</dbReference>
<dbReference type="Pfam" id="PF00389">
    <property type="entry name" value="2-Hacid_dh"/>
    <property type="match status" value="1"/>
</dbReference>
<evidence type="ECO:0000259" key="6">
    <source>
        <dbReference type="Pfam" id="PF02826"/>
    </source>
</evidence>